<dbReference type="PANTHER" id="PTHR43673">
    <property type="entry name" value="NAD(P)H NITROREDUCTASE YDGI-RELATED"/>
    <property type="match status" value="1"/>
</dbReference>
<evidence type="ECO:0000256" key="5">
    <source>
        <dbReference type="ARBA" id="ARBA00023002"/>
    </source>
</evidence>
<evidence type="ECO:0000256" key="4">
    <source>
        <dbReference type="ARBA" id="ARBA00022643"/>
    </source>
</evidence>
<comment type="cofactor">
    <cofactor evidence="1">
        <name>FMN</name>
        <dbReference type="ChEBI" id="CHEBI:58210"/>
    </cofactor>
</comment>
<evidence type="ECO:0000313" key="8">
    <source>
        <dbReference type="Proteomes" id="UP001442841"/>
    </source>
</evidence>
<protein>
    <submittedName>
        <fullName evidence="7">Nitroreductase</fullName>
    </submittedName>
</protein>
<keyword evidence="8" id="KW-1185">Reference proteome</keyword>
<evidence type="ECO:0000256" key="1">
    <source>
        <dbReference type="ARBA" id="ARBA00001917"/>
    </source>
</evidence>
<gene>
    <name evidence="7" type="ORF">AADG42_14075</name>
</gene>
<evidence type="ECO:0000256" key="2">
    <source>
        <dbReference type="ARBA" id="ARBA00007118"/>
    </source>
</evidence>
<evidence type="ECO:0000259" key="6">
    <source>
        <dbReference type="Pfam" id="PF00881"/>
    </source>
</evidence>
<dbReference type="CDD" id="cd02136">
    <property type="entry name" value="PnbA_NfnB-like"/>
    <property type="match status" value="1"/>
</dbReference>
<keyword evidence="3" id="KW-0285">Flavoprotein</keyword>
<dbReference type="EMBL" id="CP154795">
    <property type="protein sequence ID" value="XAN08380.1"/>
    <property type="molecule type" value="Genomic_DNA"/>
</dbReference>
<dbReference type="RefSeq" id="WP_425309837.1">
    <property type="nucleotide sequence ID" value="NZ_CP154795.1"/>
</dbReference>
<organism evidence="7 8">
    <name type="scientific">Ammonicoccus fulvus</name>
    <dbReference type="NCBI Taxonomy" id="3138240"/>
    <lineage>
        <taxon>Bacteria</taxon>
        <taxon>Bacillati</taxon>
        <taxon>Actinomycetota</taxon>
        <taxon>Actinomycetes</taxon>
        <taxon>Propionibacteriales</taxon>
        <taxon>Propionibacteriaceae</taxon>
        <taxon>Ammonicoccus</taxon>
    </lineage>
</organism>
<name>A0ABZ3FUJ7_9ACTN</name>
<dbReference type="InterPro" id="IPR029479">
    <property type="entry name" value="Nitroreductase"/>
</dbReference>
<evidence type="ECO:0000256" key="3">
    <source>
        <dbReference type="ARBA" id="ARBA00022630"/>
    </source>
</evidence>
<evidence type="ECO:0000313" key="7">
    <source>
        <dbReference type="EMBL" id="XAN08380.1"/>
    </source>
</evidence>
<dbReference type="PANTHER" id="PTHR43673:SF2">
    <property type="entry name" value="NITROREDUCTASE"/>
    <property type="match status" value="1"/>
</dbReference>
<keyword evidence="5" id="KW-0560">Oxidoreductase</keyword>
<proteinExistence type="inferred from homology"/>
<accession>A0ABZ3FUJ7</accession>
<sequence length="223" mass="25298">MEVRDAVHARRSIRAFTDREIEPELLTRLLTDAAYAPSGGNLQPWHVTVVRGAAMADLKARMMARLTDPTAPEPTPEFPLYPSPLKSPYRERRFRNGEMLYELLGIPRTDKPARLRQFARNYLFFDAPVGLFVYVDRQMNAPQWADLGMFLQTLMLLLTEAGVDSCPQLAWSTYHDTVAEVTRPSEELVLFSGLAIGYADPSAPENNLRTERAPLDEWCTVLE</sequence>
<dbReference type="Proteomes" id="UP001442841">
    <property type="component" value="Chromosome"/>
</dbReference>
<dbReference type="SUPFAM" id="SSF55469">
    <property type="entry name" value="FMN-dependent nitroreductase-like"/>
    <property type="match status" value="1"/>
</dbReference>
<feature type="domain" description="Nitroreductase" evidence="6">
    <location>
        <begin position="9"/>
        <end position="198"/>
    </location>
</feature>
<dbReference type="Pfam" id="PF00881">
    <property type="entry name" value="Nitroreductase"/>
    <property type="match status" value="1"/>
</dbReference>
<comment type="similarity">
    <text evidence="2">Belongs to the nitroreductase family.</text>
</comment>
<dbReference type="InterPro" id="IPR000415">
    <property type="entry name" value="Nitroreductase-like"/>
</dbReference>
<reference evidence="7 8" key="1">
    <citation type="submission" date="2024-04" db="EMBL/GenBank/DDBJ databases">
        <title>Isolation of an actinomycete strain from pig manure.</title>
        <authorList>
            <person name="Gong T."/>
            <person name="Yu Z."/>
            <person name="An M."/>
            <person name="Wei C."/>
            <person name="Yang W."/>
            <person name="Liu L."/>
        </authorList>
    </citation>
    <scope>NUCLEOTIDE SEQUENCE [LARGE SCALE GENOMIC DNA]</scope>
    <source>
        <strain evidence="7 8">ZF39</strain>
    </source>
</reference>
<dbReference type="Gene3D" id="3.40.109.10">
    <property type="entry name" value="NADH Oxidase"/>
    <property type="match status" value="1"/>
</dbReference>
<keyword evidence="4" id="KW-0288">FMN</keyword>